<protein>
    <submittedName>
        <fullName evidence="3">Uncharacterized protein</fullName>
    </submittedName>
</protein>
<comment type="caution">
    <text evidence="3">The sequence shown here is derived from an EMBL/GenBank/DDBJ whole genome shotgun (WGS) entry which is preliminary data.</text>
</comment>
<accession>A0A8T1TMH6</accession>
<evidence type="ECO:0000313" key="4">
    <source>
        <dbReference type="Proteomes" id="UP000688947"/>
    </source>
</evidence>
<feature type="coiled-coil region" evidence="1">
    <location>
        <begin position="36"/>
        <end position="70"/>
    </location>
</feature>
<dbReference type="Proteomes" id="UP000688947">
    <property type="component" value="Unassembled WGS sequence"/>
</dbReference>
<evidence type="ECO:0000256" key="1">
    <source>
        <dbReference type="SAM" id="Coils"/>
    </source>
</evidence>
<evidence type="ECO:0000256" key="2">
    <source>
        <dbReference type="SAM" id="MobiDB-lite"/>
    </source>
</evidence>
<evidence type="ECO:0000313" key="3">
    <source>
        <dbReference type="EMBL" id="KAG6942226.1"/>
    </source>
</evidence>
<dbReference type="AlphaFoldDB" id="A0A8T1TMH6"/>
<sequence>MIKNVNDNLRIIRKVIFSNADDVKQESAEGYAESELDKLHDDAERAYLKYEEAQKQAKIIQKHVVAAEKEARKSNTVRNKSALTASRSALRAALSAEIEEEEERERAADEFAKQGNVE</sequence>
<feature type="region of interest" description="Disordered" evidence="2">
    <location>
        <begin position="96"/>
        <end position="118"/>
    </location>
</feature>
<name>A0A8T1TMH6_9STRA</name>
<proteinExistence type="predicted"/>
<reference evidence="3" key="1">
    <citation type="submission" date="2021-01" db="EMBL/GenBank/DDBJ databases">
        <title>Phytophthora aleatoria, a newly-described species from Pinus radiata is distinct from Phytophthora cactorum isolates based on comparative genomics.</title>
        <authorList>
            <person name="Mcdougal R."/>
            <person name="Panda P."/>
            <person name="Williams N."/>
            <person name="Studholme D.J."/>
        </authorList>
    </citation>
    <scope>NUCLEOTIDE SEQUENCE</scope>
    <source>
        <strain evidence="3">NZFS 3830</strain>
    </source>
</reference>
<keyword evidence="1" id="KW-0175">Coiled coil</keyword>
<dbReference type="VEuPathDB" id="FungiDB:PC110_g21538"/>
<dbReference type="EMBL" id="JAENGZ010003082">
    <property type="protein sequence ID" value="KAG6942226.1"/>
    <property type="molecule type" value="Genomic_DNA"/>
</dbReference>
<feature type="non-terminal residue" evidence="3">
    <location>
        <position position="1"/>
    </location>
</feature>
<organism evidence="3 4">
    <name type="scientific">Phytophthora cactorum</name>
    <dbReference type="NCBI Taxonomy" id="29920"/>
    <lineage>
        <taxon>Eukaryota</taxon>
        <taxon>Sar</taxon>
        <taxon>Stramenopiles</taxon>
        <taxon>Oomycota</taxon>
        <taxon>Peronosporomycetes</taxon>
        <taxon>Peronosporales</taxon>
        <taxon>Peronosporaceae</taxon>
        <taxon>Phytophthora</taxon>
    </lineage>
</organism>
<gene>
    <name evidence="3" type="ORF">JG687_00019179</name>
</gene>